<organism evidence="10 11">
    <name type="scientific">Adineta ricciae</name>
    <name type="common">Rotifer</name>
    <dbReference type="NCBI Taxonomy" id="249248"/>
    <lineage>
        <taxon>Eukaryota</taxon>
        <taxon>Metazoa</taxon>
        <taxon>Spiralia</taxon>
        <taxon>Gnathifera</taxon>
        <taxon>Rotifera</taxon>
        <taxon>Eurotatoria</taxon>
        <taxon>Bdelloidea</taxon>
        <taxon>Adinetida</taxon>
        <taxon>Adinetidae</taxon>
        <taxon>Adineta</taxon>
    </lineage>
</organism>
<dbReference type="InterPro" id="IPR000990">
    <property type="entry name" value="Innexin"/>
</dbReference>
<evidence type="ECO:0000256" key="1">
    <source>
        <dbReference type="ARBA" id="ARBA00004651"/>
    </source>
</evidence>
<feature type="transmembrane region" description="Helical" evidence="9">
    <location>
        <begin position="699"/>
        <end position="723"/>
    </location>
</feature>
<reference evidence="10" key="1">
    <citation type="submission" date="2021-02" db="EMBL/GenBank/DDBJ databases">
        <authorList>
            <person name="Nowell W R."/>
        </authorList>
    </citation>
    <scope>NUCLEOTIDE SEQUENCE</scope>
</reference>
<feature type="transmembrane region" description="Helical" evidence="9">
    <location>
        <begin position="288"/>
        <end position="312"/>
    </location>
</feature>
<dbReference type="EMBL" id="CAJNOJ010000083">
    <property type="protein sequence ID" value="CAF1064739.1"/>
    <property type="molecule type" value="Genomic_DNA"/>
</dbReference>
<protein>
    <recommendedName>
        <fullName evidence="9">Innexin</fullName>
    </recommendedName>
</protein>
<comment type="function">
    <text evidence="9">Structural component of the gap junctions.</text>
</comment>
<feature type="transmembrane region" description="Helical" evidence="9">
    <location>
        <begin position="102"/>
        <end position="120"/>
    </location>
</feature>
<keyword evidence="5 9" id="KW-1133">Transmembrane helix</keyword>
<keyword evidence="2 9" id="KW-0813">Transport</keyword>
<evidence type="ECO:0000256" key="3">
    <source>
        <dbReference type="ARBA" id="ARBA00022475"/>
    </source>
</evidence>
<feature type="transmembrane region" description="Helical" evidence="9">
    <location>
        <begin position="212"/>
        <end position="232"/>
    </location>
</feature>
<dbReference type="OrthoDB" id="5867527at2759"/>
<accession>A0A814LDQ0</accession>
<dbReference type="PANTHER" id="PTHR11893:SF36">
    <property type="entry name" value="INNEXIN-5"/>
    <property type="match status" value="1"/>
</dbReference>
<evidence type="ECO:0000256" key="6">
    <source>
        <dbReference type="ARBA" id="ARBA00023065"/>
    </source>
</evidence>
<comment type="similarity">
    <text evidence="9">Belongs to the pannexin family.</text>
</comment>
<comment type="caution">
    <text evidence="9">Lacks conserved residue(s) required for the propagation of feature annotation.</text>
</comment>
<dbReference type="PRINTS" id="PR01262">
    <property type="entry name" value="INNEXIN"/>
</dbReference>
<evidence type="ECO:0000256" key="4">
    <source>
        <dbReference type="ARBA" id="ARBA00022692"/>
    </source>
</evidence>
<keyword evidence="3" id="KW-1003">Cell membrane</keyword>
<dbReference type="GO" id="GO:0034220">
    <property type="term" value="P:monoatomic ion transmembrane transport"/>
    <property type="evidence" value="ECO:0007669"/>
    <property type="project" value="UniProtKB-KW"/>
</dbReference>
<evidence type="ECO:0000256" key="2">
    <source>
        <dbReference type="ARBA" id="ARBA00022448"/>
    </source>
</evidence>
<feature type="transmembrane region" description="Helical" evidence="9">
    <location>
        <begin position="513"/>
        <end position="531"/>
    </location>
</feature>
<dbReference type="GO" id="GO:0005886">
    <property type="term" value="C:plasma membrane"/>
    <property type="evidence" value="ECO:0007669"/>
    <property type="project" value="UniProtKB-SubCell"/>
</dbReference>
<sequence>MDLFATVSRLPFSVLGSHRSDTCTVDRLNYKYTVIILVIFSIIVSNKQFSSDHIACWVPGHFTRSYEVYSNNICWVSNTYYVATAETLPLDENKKKTRVVKYYQWTPFILLFQAVLFYMPRMLWRSLSAKSGINIVNLVDAALNYQTADRFEDRNKIMTYLTRSIDQYVYMRKRKRKRFDFIRRFLAFMLCVPGRRMGSYLLILFFVTKLLFIVNSVGQLFLLNIFLGHNFASYGVDLIRKILNGEELAESIYFPRVTMCEFAVRNIQNVHVHTVQCVLPINLFNEKAFLFIWFWLAFLTVCNTYDLLAWFVRSFGRVRYTYIKKRLELMQSDTHLRRMPAKEFIHRYLQHDGVLILRLLSYNSSDLVVTELIQQLWQFYKRVGSGGGGAGSTAGSAVSSAVNPASSRSGPAGGRQVSVRLFDSNASRDDIDTCTVDRLNYKYTVIILVIFSIIVSNKQFSSDHIACWVPGHFTRSYEVYSNNICWVSNTYYVATAETLPLDENKKKTRVVKYYQWTPFILLFQAVLFYMPRMLWRSLSAKSGINIVNLVDAALNYQTADRFEDRNKIMTYLTRSIDQYVYMRKRKRKRFDFIRRFLAFMLCVPGRRMGSYLLILFFVTKLLFIANSLGQLFLLNIFLGHNFASYGVDLIRKILNGEELAESIYFPRVTMCEFAVRNIQNVHVHTVQCVLPINLFNEKAFLFIWFWLAFLTVCNTYDLLAWFVRSFGRVRYTYIKKRLELMQSDTHLRRMPAKEFIHRYLQHDGVLILRLLSYNSSDLVVTELIQQLWQFYKRVGSGGGGAGSTAGSAVSSAVNPASSRSGPAGGRQFGDLWTINTCQIFHLLKIKVKRSSHLCISQFVAFQGVTIQ</sequence>
<dbReference type="PROSITE" id="PS51013">
    <property type="entry name" value="PANNEXIN"/>
    <property type="match status" value="2"/>
</dbReference>
<dbReference type="GO" id="GO:0005921">
    <property type="term" value="C:gap junction"/>
    <property type="evidence" value="ECO:0007669"/>
    <property type="project" value="UniProtKB-UniRule"/>
</dbReference>
<evidence type="ECO:0000256" key="8">
    <source>
        <dbReference type="ARBA" id="ARBA00023303"/>
    </source>
</evidence>
<keyword evidence="8 9" id="KW-0407">Ion channel</keyword>
<evidence type="ECO:0000256" key="7">
    <source>
        <dbReference type="ARBA" id="ARBA00023136"/>
    </source>
</evidence>
<dbReference type="Proteomes" id="UP000663852">
    <property type="component" value="Unassembled WGS sequence"/>
</dbReference>
<gene>
    <name evidence="9" type="primary">inx</name>
    <name evidence="10" type="ORF">EDS130_LOCUS18113</name>
</gene>
<dbReference type="PANTHER" id="PTHR11893">
    <property type="entry name" value="INNEXIN"/>
    <property type="match status" value="1"/>
</dbReference>
<keyword evidence="7 9" id="KW-0472">Membrane</keyword>
<keyword evidence="4 9" id="KW-0812">Transmembrane</keyword>
<dbReference type="AlphaFoldDB" id="A0A814LDQ0"/>
<evidence type="ECO:0000256" key="9">
    <source>
        <dbReference type="RuleBase" id="RU010713"/>
    </source>
</evidence>
<comment type="caution">
    <text evidence="10">The sequence shown here is derived from an EMBL/GenBank/DDBJ whole genome shotgun (WGS) entry which is preliminary data.</text>
</comment>
<feature type="transmembrane region" description="Helical" evidence="9">
    <location>
        <begin position="28"/>
        <end position="45"/>
    </location>
</feature>
<keyword evidence="6 9" id="KW-0406">Ion transport</keyword>
<evidence type="ECO:0000256" key="5">
    <source>
        <dbReference type="ARBA" id="ARBA00022989"/>
    </source>
</evidence>
<evidence type="ECO:0000313" key="10">
    <source>
        <dbReference type="EMBL" id="CAF1064739.1"/>
    </source>
</evidence>
<proteinExistence type="inferred from homology"/>
<dbReference type="Pfam" id="PF00876">
    <property type="entry name" value="Innexin"/>
    <property type="match status" value="2"/>
</dbReference>
<name>A0A814LDQ0_ADIRI</name>
<evidence type="ECO:0000313" key="11">
    <source>
        <dbReference type="Proteomes" id="UP000663852"/>
    </source>
</evidence>
<comment type="subcellular location">
    <subcellularLocation>
        <location evidence="1 9">Cell membrane</location>
        <topology evidence="1 9">Multi-pass membrane protein</topology>
    </subcellularLocation>
</comment>